<dbReference type="PROSITE" id="PS50293">
    <property type="entry name" value="TPR_REGION"/>
    <property type="match status" value="3"/>
</dbReference>
<feature type="repeat" description="TPR" evidence="3">
    <location>
        <begin position="1140"/>
        <end position="1173"/>
    </location>
</feature>
<dbReference type="Pfam" id="PF13365">
    <property type="entry name" value="Trypsin_2"/>
    <property type="match status" value="2"/>
</dbReference>
<evidence type="ECO:0000256" key="4">
    <source>
        <dbReference type="SAM" id="SignalP"/>
    </source>
</evidence>
<evidence type="ECO:0000256" key="1">
    <source>
        <dbReference type="ARBA" id="ARBA00022737"/>
    </source>
</evidence>
<dbReference type="InterPro" id="IPR019734">
    <property type="entry name" value="TPR_rpt"/>
</dbReference>
<evidence type="ECO:0000313" key="6">
    <source>
        <dbReference type="Proteomes" id="UP000622533"/>
    </source>
</evidence>
<dbReference type="InterPro" id="IPR009003">
    <property type="entry name" value="Peptidase_S1_PA"/>
</dbReference>
<dbReference type="AlphaFoldDB" id="A0A8J7DC51"/>
<dbReference type="SUPFAM" id="SSF50494">
    <property type="entry name" value="Trypsin-like serine proteases"/>
    <property type="match status" value="2"/>
</dbReference>
<organism evidence="5 6">
    <name type="scientific">Desmonostoc muscorum LEGE 12446</name>
    <dbReference type="NCBI Taxonomy" id="1828758"/>
    <lineage>
        <taxon>Bacteria</taxon>
        <taxon>Bacillati</taxon>
        <taxon>Cyanobacteriota</taxon>
        <taxon>Cyanophyceae</taxon>
        <taxon>Nostocales</taxon>
        <taxon>Nostocaceae</taxon>
        <taxon>Desmonostoc</taxon>
    </lineage>
</organism>
<feature type="repeat" description="TPR" evidence="3">
    <location>
        <begin position="970"/>
        <end position="1003"/>
    </location>
</feature>
<feature type="repeat" description="TPR" evidence="3">
    <location>
        <begin position="831"/>
        <end position="864"/>
    </location>
</feature>
<feature type="signal peptide" evidence="4">
    <location>
        <begin position="1"/>
        <end position="23"/>
    </location>
</feature>
<keyword evidence="2 3" id="KW-0802">TPR repeat</keyword>
<feature type="repeat" description="TPR" evidence="3">
    <location>
        <begin position="902"/>
        <end position="935"/>
    </location>
</feature>
<feature type="repeat" description="TPR" evidence="3">
    <location>
        <begin position="868"/>
        <end position="901"/>
    </location>
</feature>
<dbReference type="InterPro" id="IPR050498">
    <property type="entry name" value="Ycf3"/>
</dbReference>
<feature type="chain" id="PRO_5035152512" evidence="4">
    <location>
        <begin position="24"/>
        <end position="1241"/>
    </location>
</feature>
<dbReference type="PANTHER" id="PTHR44858:SF1">
    <property type="entry name" value="UDP-N-ACETYLGLUCOSAMINE--PEPTIDE N-ACETYLGLUCOSAMINYLTRANSFERASE SPINDLY-RELATED"/>
    <property type="match status" value="1"/>
</dbReference>
<dbReference type="Gene3D" id="1.25.40.10">
    <property type="entry name" value="Tetratricopeptide repeat domain"/>
    <property type="match status" value="9"/>
</dbReference>
<dbReference type="InterPro" id="IPR043504">
    <property type="entry name" value="Peptidase_S1_PA_chymotrypsin"/>
</dbReference>
<dbReference type="EMBL" id="JADEXS010000049">
    <property type="protein sequence ID" value="MBE9021960.1"/>
    <property type="molecule type" value="Genomic_DNA"/>
</dbReference>
<dbReference type="Gene3D" id="2.40.10.10">
    <property type="entry name" value="Trypsin-like serine proteases"/>
    <property type="match status" value="4"/>
</dbReference>
<feature type="repeat" description="TPR" evidence="3">
    <location>
        <begin position="936"/>
        <end position="969"/>
    </location>
</feature>
<proteinExistence type="predicted"/>
<keyword evidence="4" id="KW-0732">Signal</keyword>
<feature type="repeat" description="TPR" evidence="3">
    <location>
        <begin position="729"/>
        <end position="762"/>
    </location>
</feature>
<keyword evidence="1" id="KW-0677">Repeat</keyword>
<accession>A0A8J7DC51</accession>
<feature type="repeat" description="TPR" evidence="3">
    <location>
        <begin position="561"/>
        <end position="594"/>
    </location>
</feature>
<gene>
    <name evidence="5" type="ORF">IQ276_05650</name>
</gene>
<sequence length="1241" mass="138100">MNHYQKILIAILSSLFILPNAYVAKSQQIPNQATSVLANNSLSPEQIRQLAQAVTVKVLSTNKGGSGVLISKQGQTYTILTNAHVINNKESYKIQTPDGKIHTATVISRGNSLTGNDLAVLQFQSQKKYQIVALTSNSNVSENQQVFAAGFPDDGKKLVISNGKISLLSTQPLAGGYEIGYTNEIRQGMSGGALLNQAGELIGINGLTNNAILNEAYSYQDGTRPSAEQLQQLRQLSFAVPIQTLVKIAPNLAIIPPQWRNQQQATRPVGNTFVDKVDRISEQITVQINSKNNGNGSGVIIAKQGQTYYLVTAAHVVKKPDSYEIIAPDGKRYAVQPENIVKPEGLDLALVKFTSNQTYSVATIAKYNLYSAVKKPWIFLSGFPGKEGGKRKFTAGLLSSREVVFIRTESLELLNQVINLGYEMTYSNLTQPGMSGGAVLDTMGQLIGINTGIDRNPLKDQKDEVELGLGLGVPSDSILSLIAKSGLKPELLKVVTKAPPKLTEAEIYSLQNNSLFTVQKPLENASEYDWLNYANQLWRLNKYSEAVEAFQEAIKLKPSFYQAYYALGVALFSQKKYPEALAASEQAIKIQPDYEVWALKSISLIQLKKYSEALAAIDKAIEYEDTNVYFYVLRSQLLSSLKRYPEALVAVTKAIEMKPLSNYYTSRGGIRYLSNDYQGALADYNQAIQLDPDSAENYLWRANVRSLLKDNQGALADCNQAIKSQPDNGDGYSCRGSVRSDLKDYQGALVDLDQAIKFNPDDISYYFDRAKVRYILQDYKAALADYNQAIKIQPELPIVYTHRGSMYRKLKDYKAALADYNQAIQLDPNDAVAYSYRGDIYGEMKDYQRALADLAHALQLQPQLQGAYFIYLTRSDIYKDLKDYQAALADANQLIKLQPNNGSGYLTRSTIYIELKDYQAALADANQWIKLEPKDANAYLSRSIIYKDLKDYQAALADANQAIQLQPDLAQAYSVRSGVYQNLKDYQAALADLDQLLKLQPNDEISYAIRGIIHYQLKDYQRALVDLDRAIILQQNDAMAYLVRGDIHKELKDYQAALTDYNQVIKLQPDNARGYLKLAGIHSQLKDYQAALTDYNQVIKLQPDNAEGYFLRGVVYQKQGNDNAALSDYNQALTKDAKLAAAIINIGYIKYENGDVDGAIRQWEKAVQINSSLAEPQMALAVALYAKGEQQKALNMAQATLRLDKSWADVEVLKQNLWGTRLIDEARKLLATPSIQAFIKQ</sequence>
<evidence type="ECO:0000256" key="2">
    <source>
        <dbReference type="ARBA" id="ARBA00022803"/>
    </source>
</evidence>
<dbReference type="Proteomes" id="UP000622533">
    <property type="component" value="Unassembled WGS sequence"/>
</dbReference>
<dbReference type="InterPro" id="IPR011990">
    <property type="entry name" value="TPR-like_helical_dom_sf"/>
</dbReference>
<feature type="repeat" description="TPR" evidence="3">
    <location>
        <begin position="1072"/>
        <end position="1105"/>
    </location>
</feature>
<dbReference type="Pfam" id="PF13414">
    <property type="entry name" value="TPR_11"/>
    <property type="match status" value="5"/>
</dbReference>
<feature type="repeat" description="TPR" evidence="3">
    <location>
        <begin position="1038"/>
        <end position="1071"/>
    </location>
</feature>
<evidence type="ECO:0000256" key="3">
    <source>
        <dbReference type="PROSITE-ProRule" id="PRU00339"/>
    </source>
</evidence>
<comment type="caution">
    <text evidence="5">The sequence shown here is derived from an EMBL/GenBank/DDBJ whole genome shotgun (WGS) entry which is preliminary data.</text>
</comment>
<dbReference type="SUPFAM" id="SSF48452">
    <property type="entry name" value="TPR-like"/>
    <property type="match status" value="3"/>
</dbReference>
<keyword evidence="6" id="KW-1185">Reference proteome</keyword>
<dbReference type="Pfam" id="PF13432">
    <property type="entry name" value="TPR_16"/>
    <property type="match status" value="3"/>
</dbReference>
<dbReference type="SMART" id="SM00028">
    <property type="entry name" value="TPR"/>
    <property type="match status" value="20"/>
</dbReference>
<feature type="repeat" description="TPR" evidence="3">
    <location>
        <begin position="763"/>
        <end position="796"/>
    </location>
</feature>
<feature type="repeat" description="TPR" evidence="3">
    <location>
        <begin position="1004"/>
        <end position="1037"/>
    </location>
</feature>
<dbReference type="RefSeq" id="WP_193914352.1">
    <property type="nucleotide sequence ID" value="NZ_JADEXS020000001.1"/>
</dbReference>
<evidence type="ECO:0000313" key="5">
    <source>
        <dbReference type="EMBL" id="MBE9021960.1"/>
    </source>
</evidence>
<feature type="repeat" description="TPR" evidence="3">
    <location>
        <begin position="661"/>
        <end position="694"/>
    </location>
</feature>
<protein>
    <submittedName>
        <fullName evidence="5">Tetratricopeptide repeat protein</fullName>
    </submittedName>
</protein>
<name>A0A8J7DC51_DESMC</name>
<dbReference type="PROSITE" id="PS50005">
    <property type="entry name" value="TPR"/>
    <property type="match status" value="16"/>
</dbReference>
<reference evidence="5" key="1">
    <citation type="submission" date="2020-10" db="EMBL/GenBank/DDBJ databases">
        <authorList>
            <person name="Castelo-Branco R."/>
            <person name="Eusebio N."/>
            <person name="Adriana R."/>
            <person name="Vieira A."/>
            <person name="Brugerolle De Fraissinette N."/>
            <person name="Rezende De Castro R."/>
            <person name="Schneider M.P."/>
            <person name="Vasconcelos V."/>
            <person name="Leao P.N."/>
        </authorList>
    </citation>
    <scope>NUCLEOTIDE SEQUENCE</scope>
    <source>
        <strain evidence="5">LEGE 12446</strain>
    </source>
</reference>
<feature type="repeat" description="TPR" evidence="3">
    <location>
        <begin position="797"/>
        <end position="830"/>
    </location>
</feature>
<dbReference type="Pfam" id="PF13181">
    <property type="entry name" value="TPR_8"/>
    <property type="match status" value="2"/>
</dbReference>
<dbReference type="PANTHER" id="PTHR44858">
    <property type="entry name" value="TETRATRICOPEPTIDE REPEAT PROTEIN 6"/>
    <property type="match status" value="1"/>
</dbReference>
<feature type="repeat" description="TPR" evidence="3">
    <location>
        <begin position="1106"/>
        <end position="1139"/>
    </location>
</feature>
<feature type="repeat" description="TPR" evidence="3">
    <location>
        <begin position="527"/>
        <end position="560"/>
    </location>
</feature>